<evidence type="ECO:0000313" key="1">
    <source>
        <dbReference type="EMBL" id="CAG6692903.1"/>
    </source>
</evidence>
<protein>
    <submittedName>
        <fullName evidence="1">Uncharacterized protein</fullName>
    </submittedName>
</protein>
<accession>A0A8D8TS26</accession>
<dbReference type="EMBL" id="HBUF01309713">
    <property type="protein sequence ID" value="CAG6692901.1"/>
    <property type="molecule type" value="Transcribed_RNA"/>
</dbReference>
<name>A0A8D8TS26_9HEMI</name>
<dbReference type="EMBL" id="HBUF01309712">
    <property type="protein sequence ID" value="CAG6692899.1"/>
    <property type="molecule type" value="Transcribed_RNA"/>
</dbReference>
<dbReference type="AlphaFoldDB" id="A0A8D8TS26"/>
<reference evidence="1" key="1">
    <citation type="submission" date="2021-05" db="EMBL/GenBank/DDBJ databases">
        <authorList>
            <person name="Alioto T."/>
            <person name="Alioto T."/>
            <person name="Gomez Garrido J."/>
        </authorList>
    </citation>
    <scope>NUCLEOTIDE SEQUENCE</scope>
</reference>
<dbReference type="EMBL" id="HBUF01309715">
    <property type="protein sequence ID" value="CAG6692905.1"/>
    <property type="molecule type" value="Transcribed_RNA"/>
</dbReference>
<dbReference type="EMBL" id="HBUF01309714">
    <property type="protein sequence ID" value="CAG6692903.1"/>
    <property type="molecule type" value="Transcribed_RNA"/>
</dbReference>
<organism evidence="1">
    <name type="scientific">Cacopsylla melanoneura</name>
    <dbReference type="NCBI Taxonomy" id="428564"/>
    <lineage>
        <taxon>Eukaryota</taxon>
        <taxon>Metazoa</taxon>
        <taxon>Ecdysozoa</taxon>
        <taxon>Arthropoda</taxon>
        <taxon>Hexapoda</taxon>
        <taxon>Insecta</taxon>
        <taxon>Pterygota</taxon>
        <taxon>Neoptera</taxon>
        <taxon>Paraneoptera</taxon>
        <taxon>Hemiptera</taxon>
        <taxon>Sternorrhyncha</taxon>
        <taxon>Psylloidea</taxon>
        <taxon>Psyllidae</taxon>
        <taxon>Psyllinae</taxon>
        <taxon>Cacopsylla</taxon>
    </lineage>
</organism>
<proteinExistence type="predicted"/>
<sequence>MDRQCQISHLGIRPEEKLPTDCSVFCQGCREFPEIRNIHRRDHQSVGPIVRHCASRLGKSDEQESELTRKAFPGLQQSSHPTICIQPVHPSCRDGLHLLPPNQFRPLYPLLLVRVRTPQSHPTHRRPCRRHGIPPLPLHELCPSPPCDGGCRRGERGVGIPRGRNGGGEWRPGQGCTSTWSGTVHWTECFPNNPRLRAESYWRSDKRRD</sequence>